<comment type="caution">
    <text evidence="9">The sequence shown here is derived from an EMBL/GenBank/DDBJ whole genome shotgun (WGS) entry which is preliminary data.</text>
</comment>
<evidence type="ECO:0000256" key="2">
    <source>
        <dbReference type="ARBA" id="ARBA00022670"/>
    </source>
</evidence>
<evidence type="ECO:0000313" key="9">
    <source>
        <dbReference type="EMBL" id="GAA4111285.1"/>
    </source>
</evidence>
<keyword evidence="3" id="KW-0378">Hydrolase</keyword>
<dbReference type="SUPFAM" id="SSF54001">
    <property type="entry name" value="Cysteine proteinases"/>
    <property type="match status" value="1"/>
</dbReference>
<feature type="domain" description="NlpC/P60" evidence="8">
    <location>
        <begin position="309"/>
        <end position="429"/>
    </location>
</feature>
<dbReference type="PANTHER" id="PTHR47053:SF1">
    <property type="entry name" value="MUREIN DD-ENDOPEPTIDASE MEPH-RELATED"/>
    <property type="match status" value="1"/>
</dbReference>
<evidence type="ECO:0000256" key="5">
    <source>
        <dbReference type="SAM" id="Coils"/>
    </source>
</evidence>
<evidence type="ECO:0000256" key="4">
    <source>
        <dbReference type="ARBA" id="ARBA00022807"/>
    </source>
</evidence>
<dbReference type="InterPro" id="IPR051202">
    <property type="entry name" value="Peptidase_C40"/>
</dbReference>
<dbReference type="InterPro" id="IPR000064">
    <property type="entry name" value="NLP_P60_dom"/>
</dbReference>
<keyword evidence="10" id="KW-1185">Reference proteome</keyword>
<comment type="similarity">
    <text evidence="1">Belongs to the peptidase C40 family.</text>
</comment>
<evidence type="ECO:0000256" key="7">
    <source>
        <dbReference type="SAM" id="SignalP"/>
    </source>
</evidence>
<accession>A0ABP7XC95</accession>
<gene>
    <name evidence="9" type="ORF">GCM10022215_06990</name>
</gene>
<organism evidence="9 10">
    <name type="scientific">Nocardioides fonticola</name>
    <dbReference type="NCBI Taxonomy" id="450363"/>
    <lineage>
        <taxon>Bacteria</taxon>
        <taxon>Bacillati</taxon>
        <taxon>Actinomycetota</taxon>
        <taxon>Actinomycetes</taxon>
        <taxon>Propionibacteriales</taxon>
        <taxon>Nocardioidaceae</taxon>
        <taxon>Nocardioides</taxon>
    </lineage>
</organism>
<feature type="chain" id="PRO_5046492917" description="NlpC/P60 domain-containing protein" evidence="7">
    <location>
        <begin position="30"/>
        <end position="429"/>
    </location>
</feature>
<evidence type="ECO:0000313" key="10">
    <source>
        <dbReference type="Proteomes" id="UP001501495"/>
    </source>
</evidence>
<dbReference type="RefSeq" id="WP_344731834.1">
    <property type="nucleotide sequence ID" value="NZ_BAAAZH010000006.1"/>
</dbReference>
<evidence type="ECO:0000256" key="1">
    <source>
        <dbReference type="ARBA" id="ARBA00007074"/>
    </source>
</evidence>
<feature type="compositionally biased region" description="Basic and acidic residues" evidence="6">
    <location>
        <begin position="30"/>
        <end position="48"/>
    </location>
</feature>
<feature type="coiled-coil region" evidence="5">
    <location>
        <begin position="241"/>
        <end position="271"/>
    </location>
</feature>
<feature type="region of interest" description="Disordered" evidence="6">
    <location>
        <begin position="285"/>
        <end position="311"/>
    </location>
</feature>
<evidence type="ECO:0000256" key="3">
    <source>
        <dbReference type="ARBA" id="ARBA00022801"/>
    </source>
</evidence>
<reference evidence="10" key="1">
    <citation type="journal article" date="2019" name="Int. J. Syst. Evol. Microbiol.">
        <title>The Global Catalogue of Microorganisms (GCM) 10K type strain sequencing project: providing services to taxonomists for standard genome sequencing and annotation.</title>
        <authorList>
            <consortium name="The Broad Institute Genomics Platform"/>
            <consortium name="The Broad Institute Genome Sequencing Center for Infectious Disease"/>
            <person name="Wu L."/>
            <person name="Ma J."/>
        </authorList>
    </citation>
    <scope>NUCLEOTIDE SEQUENCE [LARGE SCALE GENOMIC DNA]</scope>
    <source>
        <strain evidence="10">JCM 16703</strain>
    </source>
</reference>
<keyword evidence="7" id="KW-0732">Signal</keyword>
<dbReference type="InterPro" id="IPR038765">
    <property type="entry name" value="Papain-like_cys_pep_sf"/>
</dbReference>
<dbReference type="Pfam" id="PF00877">
    <property type="entry name" value="NLPC_P60"/>
    <property type="match status" value="1"/>
</dbReference>
<name>A0ABP7XC95_9ACTN</name>
<feature type="signal peptide" evidence="7">
    <location>
        <begin position="1"/>
        <end position="29"/>
    </location>
</feature>
<keyword evidence="5" id="KW-0175">Coiled coil</keyword>
<keyword evidence="4" id="KW-0788">Thiol protease</keyword>
<feature type="compositionally biased region" description="Pro residues" evidence="6">
    <location>
        <begin position="295"/>
        <end position="307"/>
    </location>
</feature>
<feature type="region of interest" description="Disordered" evidence="6">
    <location>
        <begin position="28"/>
        <end position="48"/>
    </location>
</feature>
<sequence>MLRSRMTQTAVAGLAIAVLAGGVTAGAAADDARGPSRQDVQDARDAVTRGKRDVAQVRADLAAAEDRLRSAADAASAAGEAYNGARWRLQQARRAAAKAQVRSAAAAVAVEQLRAGVQASVSAAYENSPALDTLAALTRADGIDGVLSDLTTLDSAQEALGQSWVEYRRAAARAAAASARADATRQDAADAAVAAKQARDDAAAAAASAQAEATRIAERKTELIAELAHLEHVSVRIAAKRQAALEEARRLAAEKAAQEAAEKAAQEAAQEAAAQAAAAAAAAAQSQAGTGGSDPAPPAPAPTPAPPTSGGVAAALAFARDQIGEPYVWGAAGPDAWDCSGLTMGAWRAGGISLPHYSAAQYQVSTPIGLDDLRPGDLVFWATSSDPSTIHHVAIYAGDGMIIQAPRTGRDVDEESMYAWEPPTFFARP</sequence>
<dbReference type="Proteomes" id="UP001501495">
    <property type="component" value="Unassembled WGS sequence"/>
</dbReference>
<evidence type="ECO:0000259" key="8">
    <source>
        <dbReference type="PROSITE" id="PS51935"/>
    </source>
</evidence>
<dbReference type="PROSITE" id="PS51935">
    <property type="entry name" value="NLPC_P60"/>
    <property type="match status" value="1"/>
</dbReference>
<evidence type="ECO:0000256" key="6">
    <source>
        <dbReference type="SAM" id="MobiDB-lite"/>
    </source>
</evidence>
<keyword evidence="2" id="KW-0645">Protease</keyword>
<dbReference type="EMBL" id="BAAAZH010000006">
    <property type="protein sequence ID" value="GAA4111285.1"/>
    <property type="molecule type" value="Genomic_DNA"/>
</dbReference>
<dbReference type="PANTHER" id="PTHR47053">
    <property type="entry name" value="MUREIN DD-ENDOPEPTIDASE MEPH-RELATED"/>
    <property type="match status" value="1"/>
</dbReference>
<protein>
    <recommendedName>
        <fullName evidence="8">NlpC/P60 domain-containing protein</fullName>
    </recommendedName>
</protein>
<proteinExistence type="inferred from homology"/>
<dbReference type="Gene3D" id="3.90.1720.10">
    <property type="entry name" value="endopeptidase domain like (from Nostoc punctiforme)"/>
    <property type="match status" value="1"/>
</dbReference>